<dbReference type="InterPro" id="IPR040677">
    <property type="entry name" value="LPD7"/>
</dbReference>
<proteinExistence type="predicted"/>
<feature type="compositionally biased region" description="Basic and acidic residues" evidence="1">
    <location>
        <begin position="336"/>
        <end position="353"/>
    </location>
</feature>
<evidence type="ECO:0000259" key="2">
    <source>
        <dbReference type="Pfam" id="PF03432"/>
    </source>
</evidence>
<dbReference type="InterPro" id="IPR054462">
    <property type="entry name" value="TraI_M"/>
</dbReference>
<evidence type="ECO:0000259" key="4">
    <source>
        <dbReference type="Pfam" id="PF22863"/>
    </source>
</evidence>
<dbReference type="EMBL" id="CYHF01000005">
    <property type="protein sequence ID" value="CUA96954.1"/>
    <property type="molecule type" value="Genomic_DNA"/>
</dbReference>
<organism evidence="5 6">
    <name type="scientific">Thiomonas bhubaneswarensis</name>
    <dbReference type="NCBI Taxonomy" id="339866"/>
    <lineage>
        <taxon>Bacteria</taxon>
        <taxon>Pseudomonadati</taxon>
        <taxon>Pseudomonadota</taxon>
        <taxon>Betaproteobacteria</taxon>
        <taxon>Burkholderiales</taxon>
        <taxon>Thiomonas</taxon>
    </lineage>
</organism>
<feature type="domain" description="MobA/VirD2-like nuclease" evidence="2">
    <location>
        <begin position="72"/>
        <end position="167"/>
    </location>
</feature>
<evidence type="ECO:0000259" key="3">
    <source>
        <dbReference type="Pfam" id="PF18821"/>
    </source>
</evidence>
<accession>A0A0K6I1B8</accession>
<dbReference type="InterPro" id="IPR049751">
    <property type="entry name" value="TraI/MobA_relaxases"/>
</dbReference>
<evidence type="ECO:0000256" key="1">
    <source>
        <dbReference type="SAM" id="MobiDB-lite"/>
    </source>
</evidence>
<dbReference type="NCBIfam" id="NF041893">
    <property type="entry name" value="TraI_MobP_relax"/>
    <property type="match status" value="1"/>
</dbReference>
<feature type="region of interest" description="Disordered" evidence="1">
    <location>
        <begin position="326"/>
        <end position="384"/>
    </location>
</feature>
<dbReference type="AlphaFoldDB" id="A0A0K6I1B8"/>
<dbReference type="InterPro" id="IPR005094">
    <property type="entry name" value="Endonuclease_MobA/VirD2"/>
</dbReference>
<reference evidence="6" key="1">
    <citation type="submission" date="2015-08" db="EMBL/GenBank/DDBJ databases">
        <authorList>
            <person name="Varghese N."/>
        </authorList>
    </citation>
    <scope>NUCLEOTIDE SEQUENCE [LARGE SCALE GENOMIC DNA]</scope>
    <source>
        <strain evidence="6">DSM 18181</strain>
    </source>
</reference>
<dbReference type="Pfam" id="PF22863">
    <property type="entry name" value="TraI_middle"/>
    <property type="match status" value="1"/>
</dbReference>
<evidence type="ECO:0000313" key="6">
    <source>
        <dbReference type="Proteomes" id="UP000183649"/>
    </source>
</evidence>
<feature type="compositionally biased region" description="Low complexity" evidence="1">
    <location>
        <begin position="354"/>
        <end position="380"/>
    </location>
</feature>
<protein>
    <submittedName>
        <fullName evidence="5">Relaxase/Mobilisation nuclease domain</fullName>
    </submittedName>
</protein>
<feature type="region of interest" description="Disordered" evidence="1">
    <location>
        <begin position="691"/>
        <end position="715"/>
    </location>
</feature>
<evidence type="ECO:0000313" key="5">
    <source>
        <dbReference type="EMBL" id="CUA96954.1"/>
    </source>
</evidence>
<feature type="compositionally biased region" description="Basic and acidic residues" evidence="1">
    <location>
        <begin position="706"/>
        <end position="715"/>
    </location>
</feature>
<sequence length="715" mass="79225">MQIEVAALFDDLGALLREAGEQILSCRQMLHVQVLPRLGACLPSGPRRFAPGVKQGDLAAACDSTAERCFSKGRFQGNPVYHVAITWQEGEHPTAKQAEHACKQVMNALGYGEHQAAWATHRDTDNDHVHLVINRVHPEKFIAVQPPFKKDYFILDRCMRELELEFGYARANGPYITLDTDQGPTIVRMSRAERRMRGLLKEEGNPRLTRSATAAEYRLGTDSFQSWVAARPSQDLRAVVQAPGATWADAHQALAQHGVTIQTKGSGLVVTTQLDDGRILAAKASQLGRWASKSELEKRLGPFIPGPELPPQKPAPYALYVKNSMHQGHKTTGKQPKRDPDERALRRQARADARAALAARFEAEQAAGRAQRPQQRAALRIQHQQERKELTAQMRQERKALPEQARQQGQPLAVVQSLWALRAAQEREALQKRQATERKALSAKLPKQEVWRTWLEREAARGDEAAQAALRGIRYREQRNKNKAVDGIEGEELDPLRKLTLAGLQAQIDQKRQLVLYRGSDGRDKFTDTGPRIVMHDKSDESLEAALRMAAQKFGGKVDITGSAEFRERAARQAVRLGIEVTDADLQGVVKDEQVRMQNEARGLSPSAVEKSRPEVAKPLQPQAGTGLPQKEAADPAVQAMERALDEWIGGDHSAGPVKAFIAAHDRAVQQGREGRELVALAVGRALSRRGDDAGPAIAQFNDAVGRQREREIGR</sequence>
<keyword evidence="6" id="KW-1185">Reference proteome</keyword>
<dbReference type="Pfam" id="PF03432">
    <property type="entry name" value="Relaxase"/>
    <property type="match status" value="1"/>
</dbReference>
<feature type="domain" description="Large polyvalent protein-associated" evidence="3">
    <location>
        <begin position="504"/>
        <end position="590"/>
    </location>
</feature>
<feature type="region of interest" description="Disordered" evidence="1">
    <location>
        <begin position="600"/>
        <end position="631"/>
    </location>
</feature>
<dbReference type="Pfam" id="PF18821">
    <property type="entry name" value="LPD7"/>
    <property type="match status" value="1"/>
</dbReference>
<name>A0A0K6I1B8_9BURK</name>
<dbReference type="STRING" id="339866.GCA_001418255_01543"/>
<gene>
    <name evidence="5" type="ORF">Ga0061069_10537</name>
</gene>
<dbReference type="Proteomes" id="UP000183649">
    <property type="component" value="Unassembled WGS sequence"/>
</dbReference>
<feature type="domain" description="TraI-like middle" evidence="4">
    <location>
        <begin position="212"/>
        <end position="304"/>
    </location>
</feature>